<dbReference type="PANTHER" id="PTHR12743">
    <property type="entry name" value="CYTOCHROME C1 HEME LYASE"/>
    <property type="match status" value="1"/>
</dbReference>
<evidence type="ECO:0000256" key="6">
    <source>
        <dbReference type="ARBA" id="ARBA00023004"/>
    </source>
</evidence>
<dbReference type="GeneID" id="94194811"/>
<comment type="caution">
    <text evidence="11">The sequence shown here is derived from an EMBL/GenBank/DDBJ whole genome shotgun (WGS) entry which is preliminary data.</text>
</comment>
<comment type="subcellular location">
    <subcellularLocation>
        <location evidence="1 10">Mitochondrion inner membrane</location>
    </subcellularLocation>
</comment>
<keyword evidence="4 10" id="KW-0479">Metal-binding</keyword>
<dbReference type="AlphaFoldDB" id="A0AAV4LUR4"/>
<keyword evidence="3 10" id="KW-0349">Heme</keyword>
<evidence type="ECO:0000256" key="8">
    <source>
        <dbReference type="ARBA" id="ARBA00023136"/>
    </source>
</evidence>
<dbReference type="GO" id="GO:0004408">
    <property type="term" value="F:holocytochrome-c synthase activity"/>
    <property type="evidence" value="ECO:0007669"/>
    <property type="project" value="UniProtKB-EC"/>
</dbReference>
<dbReference type="EMBL" id="BPLF01000002">
    <property type="protein sequence ID" value="GIX63330.1"/>
    <property type="molecule type" value="Genomic_DNA"/>
</dbReference>
<keyword evidence="12" id="KW-1185">Reference proteome</keyword>
<proteinExistence type="inferred from homology"/>
<evidence type="ECO:0000313" key="12">
    <source>
        <dbReference type="Proteomes" id="UP001497744"/>
    </source>
</evidence>
<keyword evidence="9 10" id="KW-0456">Lyase</keyword>
<gene>
    <name evidence="11" type="ORF">BcabD6B2_27650</name>
</gene>
<dbReference type="Pfam" id="PF01265">
    <property type="entry name" value="Cyto_heme_lyase"/>
    <property type="match status" value="1"/>
</dbReference>
<accession>A0AAV4LUR4</accession>
<sequence length="179" mass="20659">MMPALPNSALEAAARGLDTTREVSSIPRSEQGDKWTYPSAMQFYNALALKRKTSPDEAAYMRDAVVAHNVVNERTWEKVMEWEKVHARTCSNPQLRRFLGKYGHSTPRSLAHRFFWGMGAPFDRHDWFVNRCGREVRYVIDYYDDPHAGDDVQVYIDARPALDSFGALCDRIASVFRRR</sequence>
<keyword evidence="8 10" id="KW-0472">Membrane</keyword>
<evidence type="ECO:0000256" key="1">
    <source>
        <dbReference type="ARBA" id="ARBA00004273"/>
    </source>
</evidence>
<dbReference type="GO" id="GO:0046872">
    <property type="term" value="F:metal ion binding"/>
    <property type="evidence" value="ECO:0007669"/>
    <property type="project" value="UniProtKB-KW"/>
</dbReference>
<comment type="similarity">
    <text evidence="2 10">Belongs to the cytochrome c-type heme lyase family.</text>
</comment>
<dbReference type="GO" id="GO:0005743">
    <property type="term" value="C:mitochondrial inner membrane"/>
    <property type="evidence" value="ECO:0007669"/>
    <property type="project" value="UniProtKB-SubCell"/>
</dbReference>
<evidence type="ECO:0000313" key="11">
    <source>
        <dbReference type="EMBL" id="GIX63330.1"/>
    </source>
</evidence>
<comment type="catalytic activity">
    <reaction evidence="10">
        <text>holo-[cytochrome c] = apo-[cytochrome c] + heme b</text>
        <dbReference type="Rhea" id="RHEA:22648"/>
        <dbReference type="Rhea" id="RHEA-COMP:10725"/>
        <dbReference type="Rhea" id="RHEA-COMP:10726"/>
        <dbReference type="ChEBI" id="CHEBI:29950"/>
        <dbReference type="ChEBI" id="CHEBI:60344"/>
        <dbReference type="ChEBI" id="CHEBI:83739"/>
        <dbReference type="EC" id="4.4.1.17"/>
    </reaction>
</comment>
<evidence type="ECO:0000256" key="3">
    <source>
        <dbReference type="ARBA" id="ARBA00022617"/>
    </source>
</evidence>
<evidence type="ECO:0000256" key="10">
    <source>
        <dbReference type="RuleBase" id="RU363130"/>
    </source>
</evidence>
<evidence type="ECO:0000256" key="7">
    <source>
        <dbReference type="ARBA" id="ARBA00023128"/>
    </source>
</evidence>
<keyword evidence="5 10" id="KW-0999">Mitochondrion inner membrane</keyword>
<protein>
    <recommendedName>
        <fullName evidence="10">Holocytochrome c-type synthase</fullName>
        <ecNumber evidence="10">4.4.1.17</ecNumber>
    </recommendedName>
</protein>
<comment type="function">
    <text evidence="10">Lyase that catalyzes the covalent linking of the heme group to the cytochrome C apoprotein to produce the mature functional cytochrome.</text>
</comment>
<dbReference type="Proteomes" id="UP001497744">
    <property type="component" value="Unassembled WGS sequence"/>
</dbReference>
<evidence type="ECO:0000256" key="2">
    <source>
        <dbReference type="ARBA" id="ARBA00007255"/>
    </source>
</evidence>
<evidence type="ECO:0000256" key="9">
    <source>
        <dbReference type="ARBA" id="ARBA00023239"/>
    </source>
</evidence>
<evidence type="ECO:0000256" key="5">
    <source>
        <dbReference type="ARBA" id="ARBA00022792"/>
    </source>
</evidence>
<dbReference type="EC" id="4.4.1.17" evidence="10"/>
<dbReference type="RefSeq" id="XP_067715399.1">
    <property type="nucleotide sequence ID" value="XM_067859298.1"/>
</dbReference>
<keyword evidence="6 10" id="KW-0408">Iron</keyword>
<name>A0AAV4LUR4_BABCB</name>
<organism evidence="11 12">
    <name type="scientific">Babesia caballi</name>
    <dbReference type="NCBI Taxonomy" id="5871"/>
    <lineage>
        <taxon>Eukaryota</taxon>
        <taxon>Sar</taxon>
        <taxon>Alveolata</taxon>
        <taxon>Apicomplexa</taxon>
        <taxon>Aconoidasida</taxon>
        <taxon>Piroplasmida</taxon>
        <taxon>Babesiidae</taxon>
        <taxon>Babesia</taxon>
    </lineage>
</organism>
<dbReference type="PROSITE" id="PS00822">
    <property type="entry name" value="CYTO_HEME_LYASE_2"/>
    <property type="match status" value="1"/>
</dbReference>
<keyword evidence="7 10" id="KW-0496">Mitochondrion</keyword>
<evidence type="ECO:0000256" key="4">
    <source>
        <dbReference type="ARBA" id="ARBA00022723"/>
    </source>
</evidence>
<reference evidence="11 12" key="1">
    <citation type="submission" date="2021-06" db="EMBL/GenBank/DDBJ databases">
        <title>Genome sequence of Babesia caballi.</title>
        <authorList>
            <person name="Yamagishi J."/>
            <person name="Kidaka T."/>
            <person name="Ochi A."/>
        </authorList>
    </citation>
    <scope>NUCLEOTIDE SEQUENCE [LARGE SCALE GENOMIC DNA]</scope>
    <source>
        <strain evidence="11">USDA-D6B2</strain>
    </source>
</reference>
<dbReference type="PANTHER" id="PTHR12743:SF8">
    <property type="entry name" value="PROTEIN HRI1"/>
    <property type="match status" value="1"/>
</dbReference>
<dbReference type="InterPro" id="IPR000511">
    <property type="entry name" value="Holocyt_c/c1_synthase"/>
</dbReference>